<evidence type="ECO:0000256" key="2">
    <source>
        <dbReference type="ARBA" id="ARBA00022980"/>
    </source>
</evidence>
<dbReference type="AlphaFoldDB" id="A0A378TCU1"/>
<proteinExistence type="inferred from homology"/>
<dbReference type="HAMAP" id="MF_00340">
    <property type="entry name" value="Ribosomal_bL32"/>
    <property type="match status" value="1"/>
</dbReference>
<dbReference type="SUPFAM" id="SSF57829">
    <property type="entry name" value="Zn-binding ribosomal proteins"/>
    <property type="match status" value="1"/>
</dbReference>
<name>A0A378TCU1_9MYCO</name>
<dbReference type="GO" id="GO:0006412">
    <property type="term" value="P:translation"/>
    <property type="evidence" value="ECO:0007669"/>
    <property type="project" value="UniProtKB-UniRule"/>
</dbReference>
<dbReference type="EMBL" id="UGQT01000001">
    <property type="protein sequence ID" value="STZ58450.1"/>
    <property type="molecule type" value="Genomic_DNA"/>
</dbReference>
<evidence type="ECO:0000256" key="3">
    <source>
        <dbReference type="ARBA" id="ARBA00023274"/>
    </source>
</evidence>
<keyword evidence="2 5" id="KW-0689">Ribosomal protein</keyword>
<protein>
    <recommendedName>
        <fullName evidence="4 5">Large ribosomal subunit protein bL32</fullName>
    </recommendedName>
</protein>
<dbReference type="InterPro" id="IPR002677">
    <property type="entry name" value="Ribosomal_bL32"/>
</dbReference>
<sequence length="105" mass="11317">MITAVGIKALSGFRFGVGVAGGLSWDPIVAAGVRTFRAADTTSKEMLVMAVPKRRMSRSNTRSRRAQWKTEATGLVNVTVAGAAHKVPRRLLKAARLGLIDLDKR</sequence>
<comment type="similarity">
    <text evidence="1 5">Belongs to the bacterial ribosomal protein bL32 family.</text>
</comment>
<evidence type="ECO:0000313" key="6">
    <source>
        <dbReference type="EMBL" id="STZ58450.1"/>
    </source>
</evidence>
<organism evidence="6 7">
    <name type="scientific">Mycolicibacterium tokaiense</name>
    <dbReference type="NCBI Taxonomy" id="39695"/>
    <lineage>
        <taxon>Bacteria</taxon>
        <taxon>Bacillati</taxon>
        <taxon>Actinomycetota</taxon>
        <taxon>Actinomycetes</taxon>
        <taxon>Mycobacteriales</taxon>
        <taxon>Mycobacteriaceae</taxon>
        <taxon>Mycolicibacterium</taxon>
    </lineage>
</organism>
<dbReference type="InterPro" id="IPR011332">
    <property type="entry name" value="Ribosomal_zn-bd"/>
</dbReference>
<dbReference type="Proteomes" id="UP000254978">
    <property type="component" value="Unassembled WGS sequence"/>
</dbReference>
<accession>A0A378TCU1</accession>
<evidence type="ECO:0000256" key="1">
    <source>
        <dbReference type="ARBA" id="ARBA00008560"/>
    </source>
</evidence>
<evidence type="ECO:0000256" key="5">
    <source>
        <dbReference type="HAMAP-Rule" id="MF_00340"/>
    </source>
</evidence>
<dbReference type="GO" id="GO:0003735">
    <property type="term" value="F:structural constituent of ribosome"/>
    <property type="evidence" value="ECO:0007669"/>
    <property type="project" value="InterPro"/>
</dbReference>
<evidence type="ECO:0000256" key="4">
    <source>
        <dbReference type="ARBA" id="ARBA00035178"/>
    </source>
</evidence>
<gene>
    <name evidence="5 6" type="primary">rpmF</name>
    <name evidence="6" type="ORF">NCTC10821_01963</name>
</gene>
<keyword evidence="3 5" id="KW-0687">Ribonucleoprotein</keyword>
<dbReference type="Pfam" id="PF01783">
    <property type="entry name" value="Ribosomal_L32p"/>
    <property type="match status" value="1"/>
</dbReference>
<dbReference type="NCBIfam" id="TIGR01031">
    <property type="entry name" value="rpmF_bact"/>
    <property type="match status" value="1"/>
</dbReference>
<evidence type="ECO:0000313" key="7">
    <source>
        <dbReference type="Proteomes" id="UP000254978"/>
    </source>
</evidence>
<keyword evidence="7" id="KW-1185">Reference proteome</keyword>
<dbReference type="GO" id="GO:0015934">
    <property type="term" value="C:large ribosomal subunit"/>
    <property type="evidence" value="ECO:0007669"/>
    <property type="project" value="InterPro"/>
</dbReference>
<reference evidence="6 7" key="1">
    <citation type="submission" date="2018-06" db="EMBL/GenBank/DDBJ databases">
        <authorList>
            <consortium name="Pathogen Informatics"/>
            <person name="Doyle S."/>
        </authorList>
    </citation>
    <scope>NUCLEOTIDE SEQUENCE [LARGE SCALE GENOMIC DNA]</scope>
    <source>
        <strain evidence="6 7">NCTC10821</strain>
    </source>
</reference>